<dbReference type="Proteomes" id="UP000492821">
    <property type="component" value="Unassembled WGS sequence"/>
</dbReference>
<protein>
    <submittedName>
        <fullName evidence="2">Methyltransf_21 domain-containing protein</fullName>
    </submittedName>
</protein>
<proteinExistence type="predicted"/>
<evidence type="ECO:0000313" key="2">
    <source>
        <dbReference type="WBParaSite" id="Pan_g9775.t1"/>
    </source>
</evidence>
<organism evidence="1 2">
    <name type="scientific">Panagrellus redivivus</name>
    <name type="common">Microworm</name>
    <dbReference type="NCBI Taxonomy" id="6233"/>
    <lineage>
        <taxon>Eukaryota</taxon>
        <taxon>Metazoa</taxon>
        <taxon>Ecdysozoa</taxon>
        <taxon>Nematoda</taxon>
        <taxon>Chromadorea</taxon>
        <taxon>Rhabditida</taxon>
        <taxon>Tylenchina</taxon>
        <taxon>Panagrolaimomorpha</taxon>
        <taxon>Panagrolaimoidea</taxon>
        <taxon>Panagrolaimidae</taxon>
        <taxon>Panagrellus</taxon>
    </lineage>
</organism>
<sequence>MVTLVKCDLSYLYLEAVNTYTYGSVKKLSIIGTNKEVISFKNIFDAFPRVEWIITTNMIPPKTWIADVCQYQTHRLSALSIEGTPEQIGMLTADEIMPFLKAQHPDFCLTLQIKVKKDKAKHEYVRKLRSSLGNVNLWQVDEKVIITLVEDWYILNF</sequence>
<dbReference type="WBParaSite" id="Pan_g9775.t1">
    <property type="protein sequence ID" value="Pan_g9775.t1"/>
    <property type="gene ID" value="Pan_g9775"/>
</dbReference>
<name>A0A7E4WBL8_PANRE</name>
<accession>A0A7E4WBL8</accession>
<keyword evidence="1" id="KW-1185">Reference proteome</keyword>
<dbReference type="AlphaFoldDB" id="A0A7E4WBL8"/>
<reference evidence="1" key="1">
    <citation type="journal article" date="2013" name="Genetics">
        <title>The draft genome and transcriptome of Panagrellus redivivus are shaped by the harsh demands of a free-living lifestyle.</title>
        <authorList>
            <person name="Srinivasan J."/>
            <person name="Dillman A.R."/>
            <person name="Macchietto M.G."/>
            <person name="Heikkinen L."/>
            <person name="Lakso M."/>
            <person name="Fracchia K.M."/>
            <person name="Antoshechkin I."/>
            <person name="Mortazavi A."/>
            <person name="Wong G."/>
            <person name="Sternberg P.W."/>
        </authorList>
    </citation>
    <scope>NUCLEOTIDE SEQUENCE [LARGE SCALE GENOMIC DNA]</scope>
    <source>
        <strain evidence="1">MT8872</strain>
    </source>
</reference>
<reference evidence="2" key="2">
    <citation type="submission" date="2020-10" db="UniProtKB">
        <authorList>
            <consortium name="WormBaseParasite"/>
        </authorList>
    </citation>
    <scope>IDENTIFICATION</scope>
</reference>
<evidence type="ECO:0000313" key="1">
    <source>
        <dbReference type="Proteomes" id="UP000492821"/>
    </source>
</evidence>